<evidence type="ECO:0000256" key="2">
    <source>
        <dbReference type="ARBA" id="ARBA00006357"/>
    </source>
</evidence>
<dbReference type="Pfam" id="PF00929">
    <property type="entry name" value="RNase_T"/>
    <property type="match status" value="1"/>
</dbReference>
<evidence type="ECO:0000256" key="9">
    <source>
        <dbReference type="SAM" id="MobiDB-lite"/>
    </source>
</evidence>
<dbReference type="PANTHER" id="PTHR12801">
    <property type="entry name" value="RNA EXONUCLEASE REXO1 / RECO3 FAMILY MEMBER-RELATED"/>
    <property type="match status" value="1"/>
</dbReference>
<feature type="domain" description="CRC" evidence="10">
    <location>
        <begin position="663"/>
        <end position="781"/>
    </location>
</feature>
<feature type="region of interest" description="Disordered" evidence="9">
    <location>
        <begin position="837"/>
        <end position="883"/>
    </location>
</feature>
<dbReference type="SMART" id="SM00479">
    <property type="entry name" value="EXOIII"/>
    <property type="match status" value="1"/>
</dbReference>
<feature type="compositionally biased region" description="Basic and acidic residues" evidence="9">
    <location>
        <begin position="854"/>
        <end position="873"/>
    </location>
</feature>
<feature type="compositionally biased region" description="Polar residues" evidence="9">
    <location>
        <begin position="623"/>
        <end position="642"/>
    </location>
</feature>
<protein>
    <recommendedName>
        <fullName evidence="10">CRC domain-containing protein</fullName>
    </recommendedName>
</protein>
<keyword evidence="7" id="KW-0269">Exonuclease</keyword>
<keyword evidence="6" id="KW-0378">Hydrolase</keyword>
<reference evidence="11 12" key="1">
    <citation type="journal article" date="2011" name="Nat. Genet.">
        <title>The genome of the mesopolyploid crop species Brassica rapa.</title>
        <authorList>
            <consortium name="Brassica rapa Genome Sequencing Project Consortium"/>
            <person name="Wang X."/>
            <person name="Wang H."/>
            <person name="Wang J."/>
            <person name="Sun R."/>
            <person name="Wu J."/>
            <person name="Liu S."/>
            <person name="Bai Y."/>
            <person name="Mun J.H."/>
            <person name="Bancroft I."/>
            <person name="Cheng F."/>
            <person name="Huang S."/>
            <person name="Li X."/>
            <person name="Hua W."/>
            <person name="Wang J."/>
            <person name="Wang X."/>
            <person name="Freeling M."/>
            <person name="Pires J.C."/>
            <person name="Paterson A.H."/>
            <person name="Chalhoub B."/>
            <person name="Wang B."/>
            <person name="Hayward A."/>
            <person name="Sharpe A.G."/>
            <person name="Park B.S."/>
            <person name="Weisshaar B."/>
            <person name="Liu B."/>
            <person name="Li B."/>
            <person name="Liu B."/>
            <person name="Tong C."/>
            <person name="Song C."/>
            <person name="Duran C."/>
            <person name="Peng C."/>
            <person name="Geng C."/>
            <person name="Koh C."/>
            <person name="Lin C."/>
            <person name="Edwards D."/>
            <person name="Mu D."/>
            <person name="Shen D."/>
            <person name="Soumpourou E."/>
            <person name="Li F."/>
            <person name="Fraser F."/>
            <person name="Conant G."/>
            <person name="Lassalle G."/>
            <person name="King G.J."/>
            <person name="Bonnema G."/>
            <person name="Tang H."/>
            <person name="Wang H."/>
            <person name="Belcram H."/>
            <person name="Zhou H."/>
            <person name="Hirakawa H."/>
            <person name="Abe H."/>
            <person name="Guo H."/>
            <person name="Wang H."/>
            <person name="Jin H."/>
            <person name="Parkin I.A."/>
            <person name="Batley J."/>
            <person name="Kim J.S."/>
            <person name="Just J."/>
            <person name="Li J."/>
            <person name="Xu J."/>
            <person name="Deng J."/>
            <person name="Kim J.A."/>
            <person name="Li J."/>
            <person name="Yu J."/>
            <person name="Meng J."/>
            <person name="Wang J."/>
            <person name="Min J."/>
            <person name="Poulain J."/>
            <person name="Wang J."/>
            <person name="Hatakeyama K."/>
            <person name="Wu K."/>
            <person name="Wang L."/>
            <person name="Fang L."/>
            <person name="Trick M."/>
            <person name="Links M.G."/>
            <person name="Zhao M."/>
            <person name="Jin M."/>
            <person name="Ramchiary N."/>
            <person name="Drou N."/>
            <person name="Berkman P.J."/>
            <person name="Cai Q."/>
            <person name="Huang Q."/>
            <person name="Li R."/>
            <person name="Tabata S."/>
            <person name="Cheng S."/>
            <person name="Zhang S."/>
            <person name="Zhang S."/>
            <person name="Huang S."/>
            <person name="Sato S."/>
            <person name="Sun S."/>
            <person name="Kwon S.J."/>
            <person name="Choi S.R."/>
            <person name="Lee T.H."/>
            <person name="Fan W."/>
            <person name="Zhao X."/>
            <person name="Tan X."/>
            <person name="Xu X."/>
            <person name="Wang Y."/>
            <person name="Qiu Y."/>
            <person name="Yin Y."/>
            <person name="Li Y."/>
            <person name="Du Y."/>
            <person name="Liao Y."/>
            <person name="Lim Y."/>
            <person name="Narusaka Y."/>
            <person name="Wang Y."/>
            <person name="Wang Z."/>
            <person name="Li Z."/>
            <person name="Wang Z."/>
            <person name="Xiong Z."/>
            <person name="Zhang Z."/>
        </authorList>
    </citation>
    <scope>NUCLEOTIDE SEQUENCE [LARGE SCALE GENOMIC DNA]</scope>
    <source>
        <strain evidence="11 12">cv. Chiifu-401-42</strain>
    </source>
</reference>
<evidence type="ECO:0000256" key="3">
    <source>
        <dbReference type="ARBA" id="ARBA00007267"/>
    </source>
</evidence>
<dbReference type="InterPro" id="IPR047021">
    <property type="entry name" value="REXO1/3/4-like"/>
</dbReference>
<keyword evidence="8" id="KW-0539">Nucleus</keyword>
<dbReference type="EnsemblPlants" id="Bra020513.1">
    <property type="protein sequence ID" value="Bra020513.1-P"/>
    <property type="gene ID" value="Bra020513"/>
</dbReference>
<dbReference type="InParanoid" id="M4DVG9"/>
<dbReference type="CDD" id="cd06145">
    <property type="entry name" value="REX1_like"/>
    <property type="match status" value="1"/>
</dbReference>
<dbReference type="Pfam" id="PF03638">
    <property type="entry name" value="TCR"/>
    <property type="match status" value="2"/>
</dbReference>
<dbReference type="InterPro" id="IPR013520">
    <property type="entry name" value="Ribonucl_H"/>
</dbReference>
<feature type="compositionally biased region" description="Low complexity" evidence="9">
    <location>
        <begin position="568"/>
        <end position="581"/>
    </location>
</feature>
<comment type="similarity">
    <text evidence="3">Belongs to the lin-54 family.</text>
</comment>
<keyword evidence="4" id="KW-0217">Developmental protein</keyword>
<evidence type="ECO:0000256" key="1">
    <source>
        <dbReference type="ARBA" id="ARBA00004123"/>
    </source>
</evidence>
<evidence type="ECO:0000313" key="12">
    <source>
        <dbReference type="Proteomes" id="UP000011750"/>
    </source>
</evidence>
<dbReference type="InterPro" id="IPR033467">
    <property type="entry name" value="Tesmin/TSO1-like_CXC"/>
</dbReference>
<dbReference type="Gene3D" id="3.30.420.10">
    <property type="entry name" value="Ribonuclease H-like superfamily/Ribonuclease H"/>
    <property type="match status" value="1"/>
</dbReference>
<dbReference type="PROSITE" id="PS51634">
    <property type="entry name" value="CRC"/>
    <property type="match status" value="1"/>
</dbReference>
<dbReference type="HOGENOM" id="CLU_301765_0_0_1"/>
<dbReference type="InterPro" id="IPR012337">
    <property type="entry name" value="RNaseH-like_sf"/>
</dbReference>
<dbReference type="STRING" id="51351.M4DVG9"/>
<evidence type="ECO:0000259" key="10">
    <source>
        <dbReference type="PROSITE" id="PS51634"/>
    </source>
</evidence>
<dbReference type="GO" id="GO:0031125">
    <property type="term" value="P:rRNA 3'-end processing"/>
    <property type="evidence" value="ECO:0000318"/>
    <property type="project" value="GO_Central"/>
</dbReference>
<dbReference type="InterPro" id="IPR036397">
    <property type="entry name" value="RNaseH_sf"/>
</dbReference>
<accession>M4DVG9</accession>
<dbReference type="eggNOG" id="KOG2248">
    <property type="taxonomic scope" value="Eukaryota"/>
</dbReference>
<dbReference type="InterPro" id="IPR034922">
    <property type="entry name" value="REX1-like_exo"/>
</dbReference>
<dbReference type="GO" id="GO:0003676">
    <property type="term" value="F:nucleic acid binding"/>
    <property type="evidence" value="ECO:0007669"/>
    <property type="project" value="InterPro"/>
</dbReference>
<reference evidence="11 12" key="2">
    <citation type="journal article" date="2018" name="Hortic Res">
        <title>Improved Brassica rapa reference genome by single-molecule sequencing and chromosome conformation capture technologies.</title>
        <authorList>
            <person name="Zhang L."/>
            <person name="Cai X."/>
            <person name="Wu J."/>
            <person name="Liu M."/>
            <person name="Grob S."/>
            <person name="Cheng F."/>
            <person name="Liang J."/>
            <person name="Cai C."/>
            <person name="Liu Z."/>
            <person name="Liu B."/>
            <person name="Wang F."/>
            <person name="Li S."/>
            <person name="Liu F."/>
            <person name="Li X."/>
            <person name="Cheng L."/>
            <person name="Yang W."/>
            <person name="Li M.H."/>
            <person name="Grossniklaus U."/>
            <person name="Zheng H."/>
            <person name="Wang X."/>
        </authorList>
    </citation>
    <scope>NUCLEOTIDE SEQUENCE [LARGE SCALE GENOMIC DNA]</scope>
    <source>
        <strain evidence="11 12">cv. Chiifu-401-42</strain>
    </source>
</reference>
<dbReference type="InterPro" id="IPR005172">
    <property type="entry name" value="CRC"/>
</dbReference>
<dbReference type="GO" id="GO:0004527">
    <property type="term" value="F:exonuclease activity"/>
    <property type="evidence" value="ECO:0000318"/>
    <property type="project" value="GO_Central"/>
</dbReference>
<reference evidence="11" key="3">
    <citation type="submission" date="2023-03" db="UniProtKB">
        <authorList>
            <consortium name="EnsemblPlants"/>
        </authorList>
    </citation>
    <scope>IDENTIFICATION</scope>
    <source>
        <strain evidence="11">cv. Chiifu-401-42</strain>
    </source>
</reference>
<keyword evidence="12" id="KW-1185">Reference proteome</keyword>
<dbReference type="GO" id="GO:0005634">
    <property type="term" value="C:nucleus"/>
    <property type="evidence" value="ECO:0000318"/>
    <property type="project" value="GO_Central"/>
</dbReference>
<feature type="region of interest" description="Disordered" evidence="9">
    <location>
        <begin position="549"/>
        <end position="660"/>
    </location>
</feature>
<comment type="subcellular location">
    <subcellularLocation>
        <location evidence="1">Nucleus</location>
    </subcellularLocation>
</comment>
<sequence>MSSLKRKRDAVEDNLDGGESAEGSDKSNGFFDIYGPQDVQGLVTWVLGEGYMPSWVFIKNKPLIPKVVLLYLPGLDAALYLSQSKELARLKSCCGNPIPLLALSCAVDEMKTIDTILTCRGKKKKTTTGLVESKPEACNLTGQSFVELTKDIPFPVAYYTLSRKEMEQNGYKFETEFIATLPAPSGSCPHEILALDCEMCITKDGFELTRVTLVDIEGQVLLDKLVKPTNLITDYNTRYSGITAEMMEGVTTTIRDIQEEFLKLVYKETVLVGHSLENDLVSLKISHNLVIDTAVLYKHPRGGSYKTKLRILAKKFLAREIQMSESGHDSVEDAKAAMDLALMKIKYGPDFGSPPEMIRKRLLNVLNESGKATSIVDNINIVKRYASDSSNAIPVSDDDEALSKAMKEVKNMRSQFVWTQFSELNTHFQSRADDPEKLNPRLAKMISLLTCSHDSAPEKHPMSKVSAETKEILKKMDERVHALHAALPPNAMFIVCTGHGDTAIVHRVRKMLRDEKSEIGFSREKTVKVLEELQAQAEVALCFVDLSRDEETKRRRRAPSLRCTMGISDQDSPRQSDSSVQAAAVEAKMESSNESAIKQSHPVLDSQDRREEEDFPSHPQTPPSSSEKQPSATQDASHATPPQTLPVHRNQEAESNDDVTPSEQRRCKCKASRCLRLYCECFASGSYCNGCNCLKCHNTLENEAERQEAIKATLERNPGAFEPKIGATPQEDVRQLVTLGKHSRGCNCKRSGCLKKYCECYQANVRCSENCRCRDCKNFEGSDELDMSGYLDLLQARKIKAASHSVADRGSSAVPPLVQDQTVNYVVRDGDTSLFTVPNNRVVPGSTAPTYRYRQKEESREKDSSLDSAERDANVMNDSPDCVLDAGRMDEKPMSPATRALMCDEEPVTISEKETSARVRTSQEKEDTGTSSEVYAEQEKQILLSFKDHLMQLLNRGSINGTNIQKANTDPSRKEPEDEEQSHGDSSLGS</sequence>
<feature type="region of interest" description="Disordered" evidence="9">
    <location>
        <begin position="1"/>
        <end position="24"/>
    </location>
</feature>
<evidence type="ECO:0000256" key="5">
    <source>
        <dbReference type="ARBA" id="ARBA00022722"/>
    </source>
</evidence>
<evidence type="ECO:0000256" key="6">
    <source>
        <dbReference type="ARBA" id="ARBA00022801"/>
    </source>
</evidence>
<dbReference type="Proteomes" id="UP000011750">
    <property type="component" value="Chromosome A02"/>
</dbReference>
<feature type="region of interest" description="Disordered" evidence="9">
    <location>
        <begin position="958"/>
        <end position="990"/>
    </location>
</feature>
<dbReference type="AlphaFoldDB" id="M4DVG9"/>
<comment type="similarity">
    <text evidence="2">Belongs to the REXO1/REXO3 family.</text>
</comment>
<dbReference type="SUPFAM" id="SSF53098">
    <property type="entry name" value="Ribonuclease H-like"/>
    <property type="match status" value="1"/>
</dbReference>
<proteinExistence type="inferred from homology"/>
<feature type="compositionally biased region" description="Basic and acidic residues" evidence="9">
    <location>
        <begin position="911"/>
        <end position="928"/>
    </location>
</feature>
<dbReference type="Gramene" id="Bra020513.1">
    <property type="protein sequence ID" value="Bra020513.1-P"/>
    <property type="gene ID" value="Bra020513"/>
</dbReference>
<evidence type="ECO:0000313" key="11">
    <source>
        <dbReference type="EnsemblPlants" id="Bra020513.1-P"/>
    </source>
</evidence>
<keyword evidence="5" id="KW-0540">Nuclease</keyword>
<dbReference type="SMART" id="SM01114">
    <property type="entry name" value="CXC"/>
    <property type="match status" value="2"/>
</dbReference>
<dbReference type="PANTHER" id="PTHR12801:SF157">
    <property type="entry name" value="SMALL RNA DEGRADING NUCLEASE 5"/>
    <property type="match status" value="1"/>
</dbReference>
<evidence type="ECO:0000256" key="7">
    <source>
        <dbReference type="ARBA" id="ARBA00022839"/>
    </source>
</evidence>
<evidence type="ECO:0000256" key="8">
    <source>
        <dbReference type="ARBA" id="ARBA00023242"/>
    </source>
</evidence>
<feature type="compositionally biased region" description="Basic and acidic residues" evidence="9">
    <location>
        <begin position="606"/>
        <end position="616"/>
    </location>
</feature>
<evidence type="ECO:0000256" key="4">
    <source>
        <dbReference type="ARBA" id="ARBA00022473"/>
    </source>
</evidence>
<feature type="compositionally biased region" description="Polar residues" evidence="9">
    <location>
        <begin position="958"/>
        <end position="970"/>
    </location>
</feature>
<name>M4DVG9_BRACM</name>
<dbReference type="eggNOG" id="KOG1171">
    <property type="taxonomic scope" value="Eukaryota"/>
</dbReference>
<dbReference type="FunFam" id="3.30.420.10:FF:000019">
    <property type="entry name" value="RNA exonuclease NEF-sp"/>
    <property type="match status" value="1"/>
</dbReference>
<feature type="region of interest" description="Disordered" evidence="9">
    <location>
        <begin position="907"/>
        <end position="934"/>
    </location>
</feature>
<organism evidence="11 12">
    <name type="scientific">Brassica campestris</name>
    <name type="common">Field mustard</name>
    <dbReference type="NCBI Taxonomy" id="3711"/>
    <lineage>
        <taxon>Eukaryota</taxon>
        <taxon>Viridiplantae</taxon>
        <taxon>Streptophyta</taxon>
        <taxon>Embryophyta</taxon>
        <taxon>Tracheophyta</taxon>
        <taxon>Spermatophyta</taxon>
        <taxon>Magnoliopsida</taxon>
        <taxon>eudicotyledons</taxon>
        <taxon>Gunneridae</taxon>
        <taxon>Pentapetalae</taxon>
        <taxon>rosids</taxon>
        <taxon>malvids</taxon>
        <taxon>Brassicales</taxon>
        <taxon>Brassicaceae</taxon>
        <taxon>Brassiceae</taxon>
        <taxon>Brassica</taxon>
    </lineage>
</organism>